<dbReference type="Pfam" id="PF14348">
    <property type="entry name" value="DtrJ-like"/>
    <property type="match status" value="1"/>
</dbReference>
<protein>
    <submittedName>
        <fullName evidence="2">DUF4400 domain-containing protein</fullName>
    </submittedName>
</protein>
<organism evidence="2 3">
    <name type="scientific">Candidatus Accumulibacter contiguus</name>
    <dbReference type="NCBI Taxonomy" id="2954381"/>
    <lineage>
        <taxon>Bacteria</taxon>
        <taxon>Pseudomonadati</taxon>
        <taxon>Pseudomonadota</taxon>
        <taxon>Betaproteobacteria</taxon>
        <taxon>Candidatus Accumulibacter</taxon>
    </lineage>
</organism>
<keyword evidence="1" id="KW-0812">Transmembrane</keyword>
<keyword evidence="1" id="KW-1133">Transmembrane helix</keyword>
<name>A0ABX1T9E7_9PROT</name>
<dbReference type="EMBL" id="SPMX01000039">
    <property type="protein sequence ID" value="NMQ06280.1"/>
    <property type="molecule type" value="Genomic_DNA"/>
</dbReference>
<accession>A0ABX1T9E7</accession>
<keyword evidence="3" id="KW-1185">Reference proteome</keyword>
<keyword evidence="1" id="KW-0472">Membrane</keyword>
<dbReference type="Proteomes" id="UP000886469">
    <property type="component" value="Unassembled WGS sequence"/>
</dbReference>
<feature type="transmembrane region" description="Helical" evidence="1">
    <location>
        <begin position="156"/>
        <end position="174"/>
    </location>
</feature>
<reference evidence="2" key="1">
    <citation type="submission" date="2019-03" db="EMBL/GenBank/DDBJ databases">
        <title>Metabolic reconstructions from genomes of highly enriched 'Candidatus Accumulibacter' and 'Candidatus Competibacter' bioreactor populations.</title>
        <authorList>
            <person name="Annavajhala M.K."/>
            <person name="Welles L."/>
            <person name="Abbas B."/>
            <person name="Sorokin D."/>
            <person name="Park H."/>
            <person name="Van Loosdrecht M."/>
            <person name="Chandran K."/>
        </authorList>
    </citation>
    <scope>NUCLEOTIDE SEQUENCE</scope>
    <source>
        <strain evidence="2">SBR_L</strain>
    </source>
</reference>
<proteinExistence type="predicted"/>
<gene>
    <name evidence="2" type="ORF">E4Q08_13985</name>
</gene>
<sequence length="205" mass="22821">MNGARREAAASTFVVVALVLGIVVVWALIPSAAIRSAWVAERAGVYAVTGAGEDVLFRRTLDDLQSSLASDFQGWLGDVRSIRRGPWDPAGFSDWLQGRVVVTWLWVGLIAYRLQVLMGWLLPGMPLTMAAYLDGQFVREIRKYAFVAQSPIRHSLAMRVLWIVLIGFVAWLILPLPMPAVLPPLLILAIAYALWLWVSNLQKRL</sequence>
<dbReference type="RefSeq" id="WP_169070837.1">
    <property type="nucleotide sequence ID" value="NZ_SPMX01000039.1"/>
</dbReference>
<comment type="caution">
    <text evidence="2">The sequence shown here is derived from an EMBL/GenBank/DDBJ whole genome shotgun (WGS) entry which is preliminary data.</text>
</comment>
<feature type="transmembrane region" description="Helical" evidence="1">
    <location>
        <begin position="180"/>
        <end position="198"/>
    </location>
</feature>
<dbReference type="InterPro" id="IPR022266">
    <property type="entry name" value="DtrJ-like"/>
</dbReference>
<evidence type="ECO:0000256" key="1">
    <source>
        <dbReference type="SAM" id="Phobius"/>
    </source>
</evidence>
<evidence type="ECO:0000313" key="2">
    <source>
        <dbReference type="EMBL" id="NMQ06280.1"/>
    </source>
</evidence>
<evidence type="ECO:0000313" key="3">
    <source>
        <dbReference type="Proteomes" id="UP000886469"/>
    </source>
</evidence>
<feature type="transmembrane region" description="Helical" evidence="1">
    <location>
        <begin position="12"/>
        <end position="29"/>
    </location>
</feature>